<name>A0ABU1FVW1_9MICC</name>
<feature type="domain" description="N-acetyltransferase" evidence="1">
    <location>
        <begin position="31"/>
        <end position="185"/>
    </location>
</feature>
<proteinExistence type="predicted"/>
<accession>A0ABU1FVW1</accession>
<reference evidence="3" key="1">
    <citation type="submission" date="2023-07" db="EMBL/GenBank/DDBJ databases">
        <title>Description of three actinobacteria isolated from air of manufacturing shop in a pharmaceutical factory.</title>
        <authorList>
            <person name="Zhang D.-F."/>
        </authorList>
    </citation>
    <scope>NUCLEOTIDE SEQUENCE [LARGE SCALE GENOMIC DNA]</scope>
    <source>
        <strain evidence="3">CCTCC AB 207010</strain>
    </source>
</reference>
<protein>
    <submittedName>
        <fullName evidence="2">GNAT family protein</fullName>
        <ecNumber evidence="2">2.-.-.-</ecNumber>
    </submittedName>
</protein>
<dbReference type="PANTHER" id="PTHR43441:SF11">
    <property type="entry name" value="RIBOSOMAL-PROTEIN-SERINE ACETYLTRANSFERASE"/>
    <property type="match status" value="1"/>
</dbReference>
<dbReference type="RefSeq" id="WP_310537666.1">
    <property type="nucleotide sequence ID" value="NZ_BAAAOC010000085.1"/>
</dbReference>
<sequence length="234" mass="26512">MTESFRVRAADPDQDLEELWPPFGLRIVSPRLMLRVLREADFPQYVAAATAGVCRTERNPFSYAWNEKTPAGLVRNSLPFIWSTRASIGPEDWHLPLGVFLREEGAEGGTLIGMQDCFARDWTVLRRISSGSWLRTDQQGRGYGTEMRAAMLLWAFDYFGAEHAESAAYDWNVPSHRVSEALGYRVTGTRRVVDAHGEEPGVEQMFALTHEDFLRPDWSVQVTGSDRLTSFSSY</sequence>
<dbReference type="InterPro" id="IPR051908">
    <property type="entry name" value="Ribosomal_N-acetyltransferase"/>
</dbReference>
<dbReference type="Gene3D" id="3.40.630.30">
    <property type="match status" value="1"/>
</dbReference>
<dbReference type="EC" id="2.-.-.-" evidence="2"/>
<dbReference type="SUPFAM" id="SSF55729">
    <property type="entry name" value="Acyl-CoA N-acyltransferases (Nat)"/>
    <property type="match status" value="1"/>
</dbReference>
<dbReference type="Proteomes" id="UP001260872">
    <property type="component" value="Unassembled WGS sequence"/>
</dbReference>
<organism evidence="2 3">
    <name type="scientific">Nesterenkonia flava</name>
    <dbReference type="NCBI Taxonomy" id="469799"/>
    <lineage>
        <taxon>Bacteria</taxon>
        <taxon>Bacillati</taxon>
        <taxon>Actinomycetota</taxon>
        <taxon>Actinomycetes</taxon>
        <taxon>Micrococcales</taxon>
        <taxon>Micrococcaceae</taxon>
        <taxon>Nesterenkonia</taxon>
    </lineage>
</organism>
<keyword evidence="3" id="KW-1185">Reference proteome</keyword>
<dbReference type="InterPro" id="IPR016181">
    <property type="entry name" value="Acyl_CoA_acyltransferase"/>
</dbReference>
<gene>
    <name evidence="2" type="ORF">RH857_09105</name>
</gene>
<dbReference type="InterPro" id="IPR000182">
    <property type="entry name" value="GNAT_dom"/>
</dbReference>
<evidence type="ECO:0000313" key="2">
    <source>
        <dbReference type="EMBL" id="MDR5712286.1"/>
    </source>
</evidence>
<evidence type="ECO:0000259" key="1">
    <source>
        <dbReference type="Pfam" id="PF13302"/>
    </source>
</evidence>
<dbReference type="GO" id="GO:0016740">
    <property type="term" value="F:transferase activity"/>
    <property type="evidence" value="ECO:0007669"/>
    <property type="project" value="UniProtKB-KW"/>
</dbReference>
<comment type="caution">
    <text evidence="2">The sequence shown here is derived from an EMBL/GenBank/DDBJ whole genome shotgun (WGS) entry which is preliminary data.</text>
</comment>
<dbReference type="Pfam" id="PF13302">
    <property type="entry name" value="Acetyltransf_3"/>
    <property type="match status" value="1"/>
</dbReference>
<dbReference type="EMBL" id="JAVKGT010000022">
    <property type="protein sequence ID" value="MDR5712286.1"/>
    <property type="molecule type" value="Genomic_DNA"/>
</dbReference>
<keyword evidence="2" id="KW-0808">Transferase</keyword>
<dbReference type="PANTHER" id="PTHR43441">
    <property type="entry name" value="RIBOSOMAL-PROTEIN-SERINE ACETYLTRANSFERASE"/>
    <property type="match status" value="1"/>
</dbReference>
<evidence type="ECO:0000313" key="3">
    <source>
        <dbReference type="Proteomes" id="UP001260872"/>
    </source>
</evidence>